<sequence length="208" mass="23573">MQGKEVAGEPNSPIFLDYYEISFAKPDQNNLINYLSVAKKENITKIKENETGYILNDDVNVLDKIYQQNSISGVDMTKPIYPMSLGAVINPHTSVRYLENKDKTVKGIGYLCVIGQEIGGGQYYVTVMYDKINLYVGLYSLKNLADVKLDKQLNDYLDQKIYIQNPKQSDIDGYFIKQKEILDTIRNSNTDAAHLIKKVDLLAENITS</sequence>
<reference evidence="2" key="1">
    <citation type="submission" date="2017-09" db="EMBL/GenBank/DDBJ databases">
        <title>Depth-based differentiation of microbial function through sediment-hosted aquifers and enrichment of novel symbionts in the deep terrestrial subsurface.</title>
        <authorList>
            <person name="Probst A.J."/>
            <person name="Ladd B."/>
            <person name="Jarett J.K."/>
            <person name="Geller-Mcgrath D.E."/>
            <person name="Sieber C.M.K."/>
            <person name="Emerson J.B."/>
            <person name="Anantharaman K."/>
            <person name="Thomas B.C."/>
            <person name="Malmstrom R."/>
            <person name="Stieglmeier M."/>
            <person name="Klingl A."/>
            <person name="Woyke T."/>
            <person name="Ryan C.M."/>
            <person name="Banfield J.F."/>
        </authorList>
    </citation>
    <scope>NUCLEOTIDE SEQUENCE [LARGE SCALE GENOMIC DNA]</scope>
</reference>
<protein>
    <submittedName>
        <fullName evidence="1">Uncharacterized protein</fullName>
    </submittedName>
</protein>
<accession>A0A2M7CIB8</accession>
<evidence type="ECO:0000313" key="1">
    <source>
        <dbReference type="EMBL" id="PIV25391.1"/>
    </source>
</evidence>
<gene>
    <name evidence="1" type="ORF">COS38_01815</name>
</gene>
<evidence type="ECO:0000313" key="2">
    <source>
        <dbReference type="Proteomes" id="UP000229966"/>
    </source>
</evidence>
<organism evidence="1 2">
    <name type="scientific">Candidatus Berkelbacteria bacterium CG03_land_8_20_14_0_80_40_36</name>
    <dbReference type="NCBI Taxonomy" id="1974509"/>
    <lineage>
        <taxon>Bacteria</taxon>
        <taxon>Candidatus Berkelbacteria</taxon>
    </lineage>
</organism>
<dbReference type="EMBL" id="PEUM01000052">
    <property type="protein sequence ID" value="PIV25391.1"/>
    <property type="molecule type" value="Genomic_DNA"/>
</dbReference>
<dbReference type="Proteomes" id="UP000229966">
    <property type="component" value="Unassembled WGS sequence"/>
</dbReference>
<comment type="caution">
    <text evidence="1">The sequence shown here is derived from an EMBL/GenBank/DDBJ whole genome shotgun (WGS) entry which is preliminary data.</text>
</comment>
<name>A0A2M7CIB8_9BACT</name>
<proteinExistence type="predicted"/>
<dbReference type="AlphaFoldDB" id="A0A2M7CIB8"/>